<accession>A0A329CMB5</accession>
<evidence type="ECO:0000313" key="2">
    <source>
        <dbReference type="EMBL" id="RAS35520.1"/>
    </source>
</evidence>
<organism evidence="2 3">
    <name type="scientific">Paraburkholderia bryophila</name>
    <dbReference type="NCBI Taxonomy" id="420952"/>
    <lineage>
        <taxon>Bacteria</taxon>
        <taxon>Pseudomonadati</taxon>
        <taxon>Pseudomonadota</taxon>
        <taxon>Betaproteobacteria</taxon>
        <taxon>Burkholderiales</taxon>
        <taxon>Burkholderiaceae</taxon>
        <taxon>Paraburkholderia</taxon>
    </lineage>
</organism>
<feature type="signal peptide" evidence="1">
    <location>
        <begin position="1"/>
        <end position="25"/>
    </location>
</feature>
<evidence type="ECO:0000313" key="3">
    <source>
        <dbReference type="Proteomes" id="UP000248918"/>
    </source>
</evidence>
<sequence length="49" mass="5060">MKNKFLIALALVVAASASVMTPASAKEVAHTKTQQCVGPAGYCTPYFGS</sequence>
<keyword evidence="1" id="KW-0732">Signal</keyword>
<name>A0A329CMB5_9BURK</name>
<reference evidence="2 3" key="1">
    <citation type="submission" date="2018-06" db="EMBL/GenBank/DDBJ databases">
        <title>Genomic Encyclopedia of Type Strains, Phase III (KMG-III): the genomes of soil and plant-associated and newly described type strains.</title>
        <authorList>
            <person name="Whitman W."/>
        </authorList>
    </citation>
    <scope>NUCLEOTIDE SEQUENCE [LARGE SCALE GENOMIC DNA]</scope>
    <source>
        <strain evidence="2 3">LMG 23644</strain>
    </source>
</reference>
<evidence type="ECO:0000256" key="1">
    <source>
        <dbReference type="SAM" id="SignalP"/>
    </source>
</evidence>
<dbReference type="EMBL" id="QLTK01000005">
    <property type="protein sequence ID" value="RAS35520.1"/>
    <property type="molecule type" value="Genomic_DNA"/>
</dbReference>
<dbReference type="AlphaFoldDB" id="A0A329CMB5"/>
<dbReference type="Proteomes" id="UP000248918">
    <property type="component" value="Unassembled WGS sequence"/>
</dbReference>
<comment type="caution">
    <text evidence="2">The sequence shown here is derived from an EMBL/GenBank/DDBJ whole genome shotgun (WGS) entry which is preliminary data.</text>
</comment>
<gene>
    <name evidence="2" type="ORF">BX591_105239</name>
</gene>
<feature type="chain" id="PRO_5016393185" evidence="1">
    <location>
        <begin position="26"/>
        <end position="49"/>
    </location>
</feature>
<protein>
    <submittedName>
        <fullName evidence="2">Uncharacterized protein</fullName>
    </submittedName>
</protein>
<proteinExistence type="predicted"/>